<reference evidence="1" key="1">
    <citation type="submission" date="2019-12" db="EMBL/GenBank/DDBJ databases">
        <title>Genome sequencing and annotation of Brassica cretica.</title>
        <authorList>
            <person name="Studholme D.J."/>
            <person name="Sarris P.F."/>
        </authorList>
    </citation>
    <scope>NUCLEOTIDE SEQUENCE</scope>
    <source>
        <strain evidence="1">PFS-102/07</strain>
        <tissue evidence="1">Leaf</tissue>
    </source>
</reference>
<gene>
    <name evidence="1" type="ORF">F2Q70_00002803</name>
</gene>
<accession>A0A8S9ISA0</accession>
<name>A0A8S9ISA0_BRACR</name>
<sequence length="146" mass="16400">MIRKTRRVMRFWRQIEAREEGCSDCDYDRDETRVSSIRSQKRDLREWGEVSVVSPTCQIDELDGVICPTSPFGELDNVVGPTCPFDELDGVIGPTRPFGELDNVLGPTRPFGDLENVVGPTLPFGELDDGCFNFWDPLSEALSNLS</sequence>
<dbReference type="EMBL" id="QGKY02001015">
    <property type="protein sequence ID" value="KAF2571866.1"/>
    <property type="molecule type" value="Genomic_DNA"/>
</dbReference>
<protein>
    <submittedName>
        <fullName evidence="1">Uncharacterized protein</fullName>
    </submittedName>
</protein>
<organism evidence="1">
    <name type="scientific">Brassica cretica</name>
    <name type="common">Mustard</name>
    <dbReference type="NCBI Taxonomy" id="69181"/>
    <lineage>
        <taxon>Eukaryota</taxon>
        <taxon>Viridiplantae</taxon>
        <taxon>Streptophyta</taxon>
        <taxon>Embryophyta</taxon>
        <taxon>Tracheophyta</taxon>
        <taxon>Spermatophyta</taxon>
        <taxon>Magnoliopsida</taxon>
        <taxon>eudicotyledons</taxon>
        <taxon>Gunneridae</taxon>
        <taxon>Pentapetalae</taxon>
        <taxon>rosids</taxon>
        <taxon>malvids</taxon>
        <taxon>Brassicales</taxon>
        <taxon>Brassicaceae</taxon>
        <taxon>Brassiceae</taxon>
        <taxon>Brassica</taxon>
    </lineage>
</organism>
<evidence type="ECO:0000313" key="1">
    <source>
        <dbReference type="EMBL" id="KAF2571866.1"/>
    </source>
</evidence>
<proteinExistence type="predicted"/>
<dbReference type="AlphaFoldDB" id="A0A8S9ISA0"/>
<comment type="caution">
    <text evidence="1">The sequence shown here is derived from an EMBL/GenBank/DDBJ whole genome shotgun (WGS) entry which is preliminary data.</text>
</comment>